<dbReference type="OrthoDB" id="1113750at2759"/>
<dbReference type="RefSeq" id="XP_018487528.1">
    <property type="nucleotide sequence ID" value="XM_018632026.1"/>
</dbReference>
<dbReference type="KEGG" id="rsz:108858039"/>
<feature type="chain" id="PRO_5026862148" evidence="1">
    <location>
        <begin position="16"/>
        <end position="285"/>
    </location>
</feature>
<feature type="signal peptide" evidence="1">
    <location>
        <begin position="1"/>
        <end position="15"/>
    </location>
</feature>
<dbReference type="GeneID" id="108858039"/>
<reference evidence="5" key="2">
    <citation type="submission" date="2025-08" db="UniProtKB">
        <authorList>
            <consortium name="RefSeq"/>
        </authorList>
    </citation>
    <scope>IDENTIFICATION</scope>
    <source>
        <tissue evidence="5">Leaf</tissue>
    </source>
</reference>
<dbReference type="InterPro" id="IPR002156">
    <property type="entry name" value="RNaseH_domain"/>
</dbReference>
<dbReference type="GO" id="GO:0003676">
    <property type="term" value="F:nucleic acid binding"/>
    <property type="evidence" value="ECO:0007669"/>
    <property type="project" value="InterPro"/>
</dbReference>
<dbReference type="InterPro" id="IPR044730">
    <property type="entry name" value="RNase_H-like_dom_plant"/>
</dbReference>
<evidence type="ECO:0000259" key="3">
    <source>
        <dbReference type="Pfam" id="PF13966"/>
    </source>
</evidence>
<name>A0A6J0NUV2_RAPSA</name>
<accession>A0A6J0NUV2</accession>
<gene>
    <name evidence="5" type="primary">LOC108858039</name>
</gene>
<dbReference type="Pfam" id="PF13456">
    <property type="entry name" value="RVT_3"/>
    <property type="match status" value="1"/>
</dbReference>
<proteinExistence type="predicted"/>
<dbReference type="GO" id="GO:0004523">
    <property type="term" value="F:RNA-DNA hybrid ribonuclease activity"/>
    <property type="evidence" value="ECO:0007669"/>
    <property type="project" value="InterPro"/>
</dbReference>
<dbReference type="AlphaFoldDB" id="A0A6J0NUV2"/>
<organism evidence="4 5">
    <name type="scientific">Raphanus sativus</name>
    <name type="common">Radish</name>
    <name type="synonym">Raphanus raphanistrum var. sativus</name>
    <dbReference type="NCBI Taxonomy" id="3726"/>
    <lineage>
        <taxon>Eukaryota</taxon>
        <taxon>Viridiplantae</taxon>
        <taxon>Streptophyta</taxon>
        <taxon>Embryophyta</taxon>
        <taxon>Tracheophyta</taxon>
        <taxon>Spermatophyta</taxon>
        <taxon>Magnoliopsida</taxon>
        <taxon>eudicotyledons</taxon>
        <taxon>Gunneridae</taxon>
        <taxon>Pentapetalae</taxon>
        <taxon>rosids</taxon>
        <taxon>malvids</taxon>
        <taxon>Brassicales</taxon>
        <taxon>Brassicaceae</taxon>
        <taxon>Brassiceae</taxon>
        <taxon>Raphanus</taxon>
    </lineage>
</organism>
<dbReference type="PANTHER" id="PTHR34146">
    <property type="entry name" value="POLYNUCLEOTIDYL TRANSFERASE, RIBONUCLEASE H-LIKE SUPERFAMILY PROTEIN-RELATED"/>
    <property type="match status" value="1"/>
</dbReference>
<dbReference type="Gene3D" id="3.30.420.10">
    <property type="entry name" value="Ribonuclease H-like superfamily/Ribonuclease H"/>
    <property type="match status" value="1"/>
</dbReference>
<reference evidence="4" key="1">
    <citation type="journal article" date="2019" name="Database">
        <title>The radish genome database (RadishGD): an integrated information resource for radish genomics.</title>
        <authorList>
            <person name="Yu H.J."/>
            <person name="Baek S."/>
            <person name="Lee Y.J."/>
            <person name="Cho A."/>
            <person name="Mun J.H."/>
        </authorList>
    </citation>
    <scope>NUCLEOTIDE SEQUENCE [LARGE SCALE GENOMIC DNA]</scope>
    <source>
        <strain evidence="4">cv. WK10039</strain>
    </source>
</reference>
<protein>
    <submittedName>
        <fullName evidence="5">Uncharacterized protein LOC108858039</fullName>
    </submittedName>
</protein>
<sequence length="285" mass="31221">MTFLWSILNKVIALGANLQKRGLTAATECIRCQETESELHCFFTCQYARKVWELVPLLRAVNPSNDTDLKALVASFRKAICLPPSGIVLNVLPWILWAIWSSRNALIFEGRQQTPEETAIKGIKLAREWSTSQAAITGKNGLPQVPHSRSRDQPRITLDNNRVTCKTDAAWNKERRVAGLGWIFSGLGFDTPLSGSMVETSIGSPLVAEACAIRAALCMATNLEIASLEVLSDNLTLIRAISGITQAKEIIGIVKDIRSISTKIASISFSHFSRSLNAEADTLAK</sequence>
<dbReference type="InterPro" id="IPR012337">
    <property type="entry name" value="RNaseH-like_sf"/>
</dbReference>
<dbReference type="Pfam" id="PF13966">
    <property type="entry name" value="zf-RVT"/>
    <property type="match status" value="1"/>
</dbReference>
<evidence type="ECO:0000256" key="1">
    <source>
        <dbReference type="SAM" id="SignalP"/>
    </source>
</evidence>
<dbReference type="PANTHER" id="PTHR34146:SF11">
    <property type="entry name" value="RIBONUCLEASE H-LIKE SUPERFAMILY PROTEIN"/>
    <property type="match status" value="1"/>
</dbReference>
<dbReference type="InterPro" id="IPR036397">
    <property type="entry name" value="RNaseH_sf"/>
</dbReference>
<evidence type="ECO:0000313" key="4">
    <source>
        <dbReference type="Proteomes" id="UP000504610"/>
    </source>
</evidence>
<keyword evidence="4" id="KW-1185">Reference proteome</keyword>
<dbReference type="SUPFAM" id="SSF53098">
    <property type="entry name" value="Ribonuclease H-like"/>
    <property type="match status" value="1"/>
</dbReference>
<evidence type="ECO:0000313" key="5">
    <source>
        <dbReference type="RefSeq" id="XP_018487528.1"/>
    </source>
</evidence>
<keyword evidence="1" id="KW-0732">Signal</keyword>
<feature type="domain" description="RNase H type-1" evidence="2">
    <location>
        <begin position="167"/>
        <end position="285"/>
    </location>
</feature>
<evidence type="ECO:0000259" key="2">
    <source>
        <dbReference type="Pfam" id="PF13456"/>
    </source>
</evidence>
<dbReference type="InterPro" id="IPR026960">
    <property type="entry name" value="RVT-Znf"/>
</dbReference>
<dbReference type="CDD" id="cd06222">
    <property type="entry name" value="RNase_H_like"/>
    <property type="match status" value="1"/>
</dbReference>
<dbReference type="Proteomes" id="UP000504610">
    <property type="component" value="Chromosome 5"/>
</dbReference>
<feature type="domain" description="Reverse transcriptase zinc-binding" evidence="3">
    <location>
        <begin position="2"/>
        <end position="52"/>
    </location>
</feature>